<name>A0A1W1HIN1_9BACT</name>
<dbReference type="RefSeq" id="WP_080801903.1">
    <property type="nucleotide sequence ID" value="NZ_LT828542.1"/>
</dbReference>
<protein>
    <submittedName>
        <fullName evidence="1">Uncharacterized protein</fullName>
    </submittedName>
</protein>
<proteinExistence type="predicted"/>
<dbReference type="EMBL" id="FWEV01000307">
    <property type="protein sequence ID" value="SLM32334.1"/>
    <property type="molecule type" value="Genomic_DNA"/>
</dbReference>
<dbReference type="AlphaFoldDB" id="A0A1W1HIN1"/>
<sequence length="105" mass="11809">MCNHCHEHGHDHSHDHDHHHPEIVQIMPVQTPLFAVYKGDVNFKYAVDKSLNGLSLIPVLFLGLIKLGEKSMVEGFFASDAIRSCEEVEGFKGYASSMEDAEKFI</sequence>
<organism evidence="1 2">
    <name type="scientific">Desulfamplus magnetovallimortis</name>
    <dbReference type="NCBI Taxonomy" id="1246637"/>
    <lineage>
        <taxon>Bacteria</taxon>
        <taxon>Pseudomonadati</taxon>
        <taxon>Thermodesulfobacteriota</taxon>
        <taxon>Desulfobacteria</taxon>
        <taxon>Desulfobacterales</taxon>
        <taxon>Desulfobacteraceae</taxon>
        <taxon>Desulfamplus</taxon>
    </lineage>
</organism>
<reference evidence="1 2" key="1">
    <citation type="submission" date="2017-03" db="EMBL/GenBank/DDBJ databases">
        <authorList>
            <person name="Afonso C.L."/>
            <person name="Miller P.J."/>
            <person name="Scott M.A."/>
            <person name="Spackman E."/>
            <person name="Goraichik I."/>
            <person name="Dimitrov K.M."/>
            <person name="Suarez D.L."/>
            <person name="Swayne D.E."/>
        </authorList>
    </citation>
    <scope>NUCLEOTIDE SEQUENCE [LARGE SCALE GENOMIC DNA]</scope>
    <source>
        <strain evidence="1">PRJEB14757</strain>
    </source>
</reference>
<evidence type="ECO:0000313" key="2">
    <source>
        <dbReference type="Proteomes" id="UP000191931"/>
    </source>
</evidence>
<accession>A0A1W1HIN1</accession>
<evidence type="ECO:0000313" key="1">
    <source>
        <dbReference type="EMBL" id="SLM32334.1"/>
    </source>
</evidence>
<gene>
    <name evidence="1" type="ORF">MTBBW1_630028</name>
</gene>
<dbReference type="OrthoDB" id="5420365at2"/>
<keyword evidence="2" id="KW-1185">Reference proteome</keyword>
<dbReference type="Proteomes" id="UP000191931">
    <property type="component" value="Unassembled WGS sequence"/>
</dbReference>
<dbReference type="STRING" id="1246637.MTBBW1_630028"/>